<reference evidence="2" key="1">
    <citation type="submission" date="2025-08" db="UniProtKB">
        <authorList>
            <consortium name="RefSeq"/>
        </authorList>
    </citation>
    <scope>IDENTIFICATION</scope>
    <source>
        <tissue evidence="2">Whole organism</tissue>
    </source>
</reference>
<dbReference type="GeneID" id="108680400"/>
<accession>A0A8B7PGJ8</accession>
<organism evidence="1 2">
    <name type="scientific">Hyalella azteca</name>
    <name type="common">Amphipod</name>
    <dbReference type="NCBI Taxonomy" id="294128"/>
    <lineage>
        <taxon>Eukaryota</taxon>
        <taxon>Metazoa</taxon>
        <taxon>Ecdysozoa</taxon>
        <taxon>Arthropoda</taxon>
        <taxon>Crustacea</taxon>
        <taxon>Multicrustacea</taxon>
        <taxon>Malacostraca</taxon>
        <taxon>Eumalacostraca</taxon>
        <taxon>Peracarida</taxon>
        <taxon>Amphipoda</taxon>
        <taxon>Senticaudata</taxon>
        <taxon>Talitrida</taxon>
        <taxon>Talitroidea</taxon>
        <taxon>Hyalellidae</taxon>
        <taxon>Hyalella</taxon>
    </lineage>
</organism>
<dbReference type="KEGG" id="hazt:108680400"/>
<dbReference type="Proteomes" id="UP000694843">
    <property type="component" value="Unplaced"/>
</dbReference>
<protein>
    <submittedName>
        <fullName evidence="2">Uncharacterized protein LOC108680400</fullName>
    </submittedName>
</protein>
<dbReference type="RefSeq" id="XP_018024697.1">
    <property type="nucleotide sequence ID" value="XM_018169208.1"/>
</dbReference>
<dbReference type="AlphaFoldDB" id="A0A8B7PGJ8"/>
<keyword evidence="1" id="KW-1185">Reference proteome</keyword>
<dbReference type="OrthoDB" id="6398387at2759"/>
<evidence type="ECO:0000313" key="1">
    <source>
        <dbReference type="Proteomes" id="UP000694843"/>
    </source>
</evidence>
<gene>
    <name evidence="2" type="primary">LOC108680400</name>
</gene>
<name>A0A8B7PGJ8_HYAAZ</name>
<proteinExistence type="predicted"/>
<sequence>MEGKIEKFVRFYATLYVLASLCCQNGDCKTENDFCSANLTELGGVPDQIIIPNGNMSAYSPDLDVIALCTPDVIQLMCNDTRTFTFDDGQYSVVNVSCDSGYKLQRHYGTKTSELTRMKPCLGPCQGGITCGLKFVNSTSFILNATTTAKNVGNASNVQMLGCESEKVVLTCETELHSIHLSYQLPNGTNVTNLDVQKKQFETTCRSGVFTSTGVVTKMSNDTEYHPECLFSGSLLCRGQPYCVFTFQNSTPSFLTDASTNATNSGNIWSPVINSQTP</sequence>
<evidence type="ECO:0000313" key="2">
    <source>
        <dbReference type="RefSeq" id="XP_018024697.1"/>
    </source>
</evidence>